<keyword evidence="5" id="KW-1185">Reference proteome</keyword>
<feature type="region of interest" description="Disordered" evidence="1">
    <location>
        <begin position="49"/>
        <end position="73"/>
    </location>
</feature>
<reference evidence="5" key="1">
    <citation type="journal article" date="2019" name="Int. J. Syst. Evol. Microbiol.">
        <title>The Global Catalogue of Microorganisms (GCM) 10K type strain sequencing project: providing services to taxonomists for standard genome sequencing and annotation.</title>
        <authorList>
            <consortium name="The Broad Institute Genomics Platform"/>
            <consortium name="The Broad Institute Genome Sequencing Center for Infectious Disease"/>
            <person name="Wu L."/>
            <person name="Ma J."/>
        </authorList>
    </citation>
    <scope>NUCLEOTIDE SEQUENCE [LARGE SCALE GENOMIC DNA]</scope>
    <source>
        <strain evidence="5">JCM 17808</strain>
    </source>
</reference>
<evidence type="ECO:0000256" key="2">
    <source>
        <dbReference type="SAM" id="Phobius"/>
    </source>
</evidence>
<feature type="compositionally biased region" description="Basic and acidic residues" evidence="1">
    <location>
        <begin position="49"/>
        <end position="71"/>
    </location>
</feature>
<evidence type="ECO:0000313" key="4">
    <source>
        <dbReference type="EMBL" id="GAA4386136.1"/>
    </source>
</evidence>
<dbReference type="Pfam" id="PF07811">
    <property type="entry name" value="TadE"/>
    <property type="match status" value="1"/>
</dbReference>
<proteinExistence type="predicted"/>
<protein>
    <submittedName>
        <fullName evidence="4">TadE family type IV pilus minor pilin</fullName>
    </submittedName>
</protein>
<keyword evidence="2" id="KW-0472">Membrane</keyword>
<dbReference type="NCBIfam" id="NF041390">
    <property type="entry name" value="TadE_Rv3655c"/>
    <property type="match status" value="1"/>
</dbReference>
<organism evidence="4 5">
    <name type="scientific">Brevibacterium pityocampae</name>
    <dbReference type="NCBI Taxonomy" id="506594"/>
    <lineage>
        <taxon>Bacteria</taxon>
        <taxon>Bacillati</taxon>
        <taxon>Actinomycetota</taxon>
        <taxon>Actinomycetes</taxon>
        <taxon>Micrococcales</taxon>
        <taxon>Brevibacteriaceae</taxon>
        <taxon>Brevibacterium</taxon>
    </lineage>
</organism>
<dbReference type="EMBL" id="BAABGL010000004">
    <property type="protein sequence ID" value="GAA4386136.1"/>
    <property type="molecule type" value="Genomic_DNA"/>
</dbReference>
<sequence length="116" mass="12141">MSAARDDRGAATAEFAMLMPALVLLIALITGAGTIGLSQLRAHDAARAAAREAARGEPERTVRHEATEKAGDGSTVAVRHEGGYTTVEVTLPLPETLRFVQESVSATATARTEGIR</sequence>
<evidence type="ECO:0000313" key="5">
    <source>
        <dbReference type="Proteomes" id="UP001500642"/>
    </source>
</evidence>
<dbReference type="InterPro" id="IPR049790">
    <property type="entry name" value="Rv3655c/TadE"/>
</dbReference>
<gene>
    <name evidence="4" type="ORF">GCM10023167_08750</name>
</gene>
<keyword evidence="2" id="KW-1133">Transmembrane helix</keyword>
<dbReference type="RefSeq" id="WP_137318099.1">
    <property type="nucleotide sequence ID" value="NZ_BAABGL010000004.1"/>
</dbReference>
<keyword evidence="2" id="KW-0812">Transmembrane</keyword>
<name>A0ABP8J6X8_9MICO</name>
<dbReference type="InterPro" id="IPR012495">
    <property type="entry name" value="TadE-like_dom"/>
</dbReference>
<comment type="caution">
    <text evidence="4">The sequence shown here is derived from an EMBL/GenBank/DDBJ whole genome shotgun (WGS) entry which is preliminary data.</text>
</comment>
<evidence type="ECO:0000259" key="3">
    <source>
        <dbReference type="Pfam" id="PF07811"/>
    </source>
</evidence>
<feature type="transmembrane region" description="Helical" evidence="2">
    <location>
        <begin position="15"/>
        <end position="37"/>
    </location>
</feature>
<dbReference type="Proteomes" id="UP001500642">
    <property type="component" value="Unassembled WGS sequence"/>
</dbReference>
<accession>A0ABP8J6X8</accession>
<feature type="domain" description="TadE-like" evidence="3">
    <location>
        <begin position="9"/>
        <end position="51"/>
    </location>
</feature>
<evidence type="ECO:0000256" key="1">
    <source>
        <dbReference type="SAM" id="MobiDB-lite"/>
    </source>
</evidence>